<protein>
    <recommendedName>
        <fullName evidence="13">Nickel/cobalt efflux system</fullName>
    </recommendedName>
</protein>
<comment type="subcellular location">
    <subcellularLocation>
        <location evidence="2 13">Cell membrane</location>
        <topology evidence="2 13">Multi-pass membrane protein</topology>
    </subcellularLocation>
</comment>
<keyword evidence="16" id="KW-1185">Reference proteome</keyword>
<evidence type="ECO:0000256" key="10">
    <source>
        <dbReference type="ARBA" id="ARBA00023112"/>
    </source>
</evidence>
<dbReference type="RefSeq" id="WP_283739201.1">
    <property type="nucleotide sequence ID" value="NZ_JASJEV010000001.1"/>
</dbReference>
<keyword evidence="10" id="KW-0921">Nickel transport</keyword>
<feature type="compositionally biased region" description="Basic and acidic residues" evidence="14">
    <location>
        <begin position="141"/>
        <end position="151"/>
    </location>
</feature>
<comment type="function">
    <text evidence="1">Efflux system for nickel and cobalt.</text>
</comment>
<keyword evidence="3" id="KW-0171">Cobalt transport</keyword>
<evidence type="ECO:0000256" key="8">
    <source>
        <dbReference type="ARBA" id="ARBA00022989"/>
    </source>
</evidence>
<evidence type="ECO:0000256" key="9">
    <source>
        <dbReference type="ARBA" id="ARBA00023065"/>
    </source>
</evidence>
<dbReference type="NCBIfam" id="NF007454">
    <property type="entry name" value="PRK10019.1"/>
    <property type="match status" value="1"/>
</dbReference>
<evidence type="ECO:0000313" key="15">
    <source>
        <dbReference type="EMBL" id="MDJ1157235.1"/>
    </source>
</evidence>
<feature type="transmembrane region" description="Helical" evidence="13">
    <location>
        <begin position="201"/>
        <end position="227"/>
    </location>
</feature>
<dbReference type="PANTHER" id="PTHR40659:SF1">
    <property type="entry name" value="NICKEL_COBALT EFFLUX SYSTEM RCNA"/>
    <property type="match status" value="1"/>
</dbReference>
<keyword evidence="5" id="KW-1003">Cell membrane</keyword>
<feature type="transmembrane region" description="Helical" evidence="13">
    <location>
        <begin position="54"/>
        <end position="79"/>
    </location>
</feature>
<name>A0ABT7ACX5_9HYPH</name>
<dbReference type="InterPro" id="IPR051224">
    <property type="entry name" value="NiCoT_RcnA"/>
</dbReference>
<proteinExistence type="inferred from homology"/>
<organism evidence="15 16">
    <name type="scientific">Chelatococcus albus</name>
    <dbReference type="NCBI Taxonomy" id="3047466"/>
    <lineage>
        <taxon>Bacteria</taxon>
        <taxon>Pseudomonadati</taxon>
        <taxon>Pseudomonadota</taxon>
        <taxon>Alphaproteobacteria</taxon>
        <taxon>Hyphomicrobiales</taxon>
        <taxon>Chelatococcaceae</taxon>
        <taxon>Chelatococcus</taxon>
    </lineage>
</organism>
<evidence type="ECO:0000256" key="4">
    <source>
        <dbReference type="ARBA" id="ARBA00022448"/>
    </source>
</evidence>
<accession>A0ABT7ACX5</accession>
<feature type="transmembrane region" description="Helical" evidence="13">
    <location>
        <begin position="247"/>
        <end position="266"/>
    </location>
</feature>
<dbReference type="InterPro" id="IPR011541">
    <property type="entry name" value="Ni/Co_transpt_high_affinity"/>
</dbReference>
<feature type="transmembrane region" description="Helical" evidence="13">
    <location>
        <begin position="91"/>
        <end position="109"/>
    </location>
</feature>
<evidence type="ECO:0000256" key="2">
    <source>
        <dbReference type="ARBA" id="ARBA00004651"/>
    </source>
</evidence>
<evidence type="ECO:0000256" key="1">
    <source>
        <dbReference type="ARBA" id="ARBA00002510"/>
    </source>
</evidence>
<comment type="caution">
    <text evidence="15">The sequence shown here is derived from an EMBL/GenBank/DDBJ whole genome shotgun (WGS) entry which is preliminary data.</text>
</comment>
<keyword evidence="12" id="KW-0170">Cobalt</keyword>
<evidence type="ECO:0000256" key="13">
    <source>
        <dbReference type="RuleBase" id="RU362101"/>
    </source>
</evidence>
<comment type="similarity">
    <text evidence="13">Belongs to the NiCoT transporter (TC 2.A.52) family.</text>
</comment>
<keyword evidence="6" id="KW-0533">Nickel</keyword>
<sequence length="271" mass="28148">MPDIASIISSGAGNPWLFLPAALLLGALHALEPGHAKSLMAAFIVAIRGTPGQAILLGLAAAVGHTIIVWGLALLGLSLGEKLVMEQAEPWLMLASGLLVIALALRLFWPLWSGDDHHGHHHHPHHHHAGGMAAGEGDAVSTDRRHHDHHHGEVANIGRRYAGRPVGPFDIAWFGFTGGLLPCPSAIAVLLVCLHLKAFALGVAMVAAFSTGLAVTLVGVGVAAAVGAQTVTRRWRGFDAWAGRLPFVSAAIVFLVGVVMAGKGLADLGLV</sequence>
<evidence type="ECO:0000313" key="16">
    <source>
        <dbReference type="Proteomes" id="UP001321492"/>
    </source>
</evidence>
<evidence type="ECO:0000256" key="6">
    <source>
        <dbReference type="ARBA" id="ARBA00022596"/>
    </source>
</evidence>
<evidence type="ECO:0000256" key="5">
    <source>
        <dbReference type="ARBA" id="ARBA00022475"/>
    </source>
</evidence>
<evidence type="ECO:0000256" key="7">
    <source>
        <dbReference type="ARBA" id="ARBA00022692"/>
    </source>
</evidence>
<evidence type="ECO:0000256" key="14">
    <source>
        <dbReference type="SAM" id="MobiDB-lite"/>
    </source>
</evidence>
<feature type="compositionally biased region" description="Basic residues" evidence="14">
    <location>
        <begin position="119"/>
        <end position="129"/>
    </location>
</feature>
<keyword evidence="7 13" id="KW-0812">Transmembrane</keyword>
<feature type="transmembrane region" description="Helical" evidence="13">
    <location>
        <begin position="171"/>
        <end position="194"/>
    </location>
</feature>
<gene>
    <name evidence="15" type="ORF">QNA08_03150</name>
</gene>
<keyword evidence="9" id="KW-0406">Ion transport</keyword>
<dbReference type="Proteomes" id="UP001321492">
    <property type="component" value="Unassembled WGS sequence"/>
</dbReference>
<dbReference type="PANTHER" id="PTHR40659">
    <property type="entry name" value="NICKEL/COBALT EFFLUX SYSTEM RCNA"/>
    <property type="match status" value="1"/>
</dbReference>
<keyword evidence="4 13" id="KW-0813">Transport</keyword>
<keyword evidence="8 13" id="KW-1133">Transmembrane helix</keyword>
<reference evidence="15 16" key="1">
    <citation type="submission" date="2023-05" db="EMBL/GenBank/DDBJ databases">
        <title>Chelatococcus sp. nov., a moderately thermophilic bacterium isolated from hot spring microbial mat.</title>
        <authorList>
            <person name="Hu C.-J."/>
            <person name="Li W.-J."/>
        </authorList>
    </citation>
    <scope>NUCLEOTIDE SEQUENCE [LARGE SCALE GENOMIC DNA]</scope>
    <source>
        <strain evidence="15 16">SYSU G07232</strain>
    </source>
</reference>
<keyword evidence="11 13" id="KW-0472">Membrane</keyword>
<dbReference type="EMBL" id="JASJEV010000001">
    <property type="protein sequence ID" value="MDJ1157235.1"/>
    <property type="molecule type" value="Genomic_DNA"/>
</dbReference>
<evidence type="ECO:0000256" key="3">
    <source>
        <dbReference type="ARBA" id="ARBA00022426"/>
    </source>
</evidence>
<feature type="region of interest" description="Disordered" evidence="14">
    <location>
        <begin position="119"/>
        <end position="151"/>
    </location>
</feature>
<dbReference type="Pfam" id="PF03824">
    <property type="entry name" value="NicO"/>
    <property type="match status" value="1"/>
</dbReference>
<evidence type="ECO:0000256" key="12">
    <source>
        <dbReference type="ARBA" id="ARBA00023285"/>
    </source>
</evidence>
<evidence type="ECO:0000256" key="11">
    <source>
        <dbReference type="ARBA" id="ARBA00023136"/>
    </source>
</evidence>